<organism evidence="6 7">
    <name type="scientific">Ceraceosorus bombacis</name>
    <dbReference type="NCBI Taxonomy" id="401625"/>
    <lineage>
        <taxon>Eukaryota</taxon>
        <taxon>Fungi</taxon>
        <taxon>Dikarya</taxon>
        <taxon>Basidiomycota</taxon>
        <taxon>Ustilaginomycotina</taxon>
        <taxon>Exobasidiomycetes</taxon>
        <taxon>Ceraceosorales</taxon>
        <taxon>Ceraceosoraceae</taxon>
        <taxon>Ceraceosorus</taxon>
    </lineage>
</organism>
<dbReference type="SUPFAM" id="SSF48371">
    <property type="entry name" value="ARM repeat"/>
    <property type="match status" value="1"/>
</dbReference>
<dbReference type="SMART" id="SM00543">
    <property type="entry name" value="MIF4G"/>
    <property type="match status" value="1"/>
</dbReference>
<evidence type="ECO:0000313" key="7">
    <source>
        <dbReference type="Proteomes" id="UP000054845"/>
    </source>
</evidence>
<dbReference type="GO" id="GO:0042274">
    <property type="term" value="P:ribosomal small subunit biogenesis"/>
    <property type="evidence" value="ECO:0007669"/>
    <property type="project" value="TreeGrafter"/>
</dbReference>
<protein>
    <submittedName>
        <fullName evidence="6">Protein involved in high osmolarity signaling pathway</fullName>
    </submittedName>
</protein>
<sequence length="902" mass="98140">MVLGRTTQLPAALREELGLPASSKRRGRGGSFFQRDRGRTFEGHQRATQSAERSDGRHKKQDGPKVISRQTRREKGQGGPRQGQVDQSNRADSKGKAPEKASSDDRKRPRRWSEEAARVSISTQQKGVSPDRSTALERLLSKGDAASRSGKGFSEEAGDPHRGKRRKMTQQERDEEDEIAWLEAHLDGGRKKKTTSKGDTKRDDEESIGGGDDGLDDLLGELDRFYPGMYADGSDAGERDTEDEINSHNELESIAESGDGDYDDDGEAAFEGFSKYLPPAARAAAAAAVSKTSSSSSETDQRLRRQANGLLNRLAEGNLAGIVGDIEGLYRSHPRASVNNTLSDLIIANVSSPSDLIDTFLILQAALVVALHRIIGVEFAAQVLQGAVDRLLQARKEALERESQGELPSKEAANIVGLLAGMYNLGSLAHPLMYDFMRLFLSDAEAMGERRLGEADVELLLRLVKSCGAALRHDDPTALRAIVHLAQEKAAAIGEGTVVSGPQHGSAGQSETISTTRIRFMLEALSDLKNNRTKAAAALESSPAGQSLNRLRKFISSLAKTRTLRSRDALRIGLQDLKDAESRGKWWLVGAAWAGQEGNASAEGVTASRRLREDAPNKDSQESKLLILARAQGMNTEARRNIFVTIMSGEDYADASNRLLSLKLVEAQRREIIRVLLHCIGAEPHYNPYYVLIGVQLATDSPGTRVTMQYCLWDFLRSLGEKHVGGKTIVDRDASESEDEDDDVSSNAMRARKMAHLARAYGWWIAKGALGLNVLKTVSFATLKPRGARFLQLLLAHVLLSTQVSSPLQTLRIKSAPSLSKTKSLGAGDGQALEEVLVSGTVGNQDLSKGLLYFIDAHVAKKNEIAQLVGRGEEVEGTRTRLFWAASTAKEVLSVGATIRPF</sequence>
<dbReference type="PROSITE" id="PS51366">
    <property type="entry name" value="MI"/>
    <property type="match status" value="1"/>
</dbReference>
<dbReference type="GO" id="GO:0005730">
    <property type="term" value="C:nucleolus"/>
    <property type="evidence" value="ECO:0007669"/>
    <property type="project" value="UniProtKB-SubCell"/>
</dbReference>
<dbReference type="PANTHER" id="PTHR18034:SF4">
    <property type="entry name" value="NUCLEOLAR MIF4G DOMAIN-CONTAINING PROTEIN 1"/>
    <property type="match status" value="1"/>
</dbReference>
<dbReference type="AlphaFoldDB" id="A0A0P1BJ92"/>
<feature type="compositionally biased region" description="Basic and acidic residues" evidence="4">
    <location>
        <begin position="89"/>
        <end position="117"/>
    </location>
</feature>
<dbReference type="EMBL" id="CCYA01000273">
    <property type="protein sequence ID" value="CEH15949.1"/>
    <property type="molecule type" value="Genomic_DNA"/>
</dbReference>
<evidence type="ECO:0000256" key="3">
    <source>
        <dbReference type="ARBA" id="ARBA00023242"/>
    </source>
</evidence>
<dbReference type="Pfam" id="PF02847">
    <property type="entry name" value="MA3"/>
    <property type="match status" value="1"/>
</dbReference>
<dbReference type="GO" id="GO:0003723">
    <property type="term" value="F:RNA binding"/>
    <property type="evidence" value="ECO:0007669"/>
    <property type="project" value="InterPro"/>
</dbReference>
<dbReference type="InterPro" id="IPR003890">
    <property type="entry name" value="MIF4G-like_typ-3"/>
</dbReference>
<proteinExistence type="inferred from homology"/>
<dbReference type="OrthoDB" id="361797at2759"/>
<dbReference type="InterPro" id="IPR050781">
    <property type="entry name" value="CWC22_splicing_factor"/>
</dbReference>
<keyword evidence="3" id="KW-0539">Nucleus</keyword>
<accession>A0A0P1BJ92</accession>
<feature type="domain" description="MI" evidence="5">
    <location>
        <begin position="637"/>
        <end position="780"/>
    </location>
</feature>
<comment type="subcellular location">
    <subcellularLocation>
        <location evidence="1">Nucleus</location>
        <location evidence="1">Nucleolus</location>
    </subcellularLocation>
</comment>
<evidence type="ECO:0000256" key="4">
    <source>
        <dbReference type="SAM" id="MobiDB-lite"/>
    </source>
</evidence>
<evidence type="ECO:0000256" key="1">
    <source>
        <dbReference type="ARBA" id="ARBA00004604"/>
    </source>
</evidence>
<dbReference type="SMART" id="SM00544">
    <property type="entry name" value="MA3"/>
    <property type="match status" value="1"/>
</dbReference>
<dbReference type="Proteomes" id="UP000054845">
    <property type="component" value="Unassembled WGS sequence"/>
</dbReference>
<evidence type="ECO:0000259" key="5">
    <source>
        <dbReference type="PROSITE" id="PS51366"/>
    </source>
</evidence>
<dbReference type="STRING" id="401625.A0A0P1BJ92"/>
<evidence type="ECO:0000256" key="2">
    <source>
        <dbReference type="ARBA" id="ARBA00006856"/>
    </source>
</evidence>
<reference evidence="7" key="1">
    <citation type="submission" date="2014-09" db="EMBL/GenBank/DDBJ databases">
        <authorList>
            <person name="Sharma Rahul"/>
            <person name="Thines Marco"/>
        </authorList>
    </citation>
    <scope>NUCLEOTIDE SEQUENCE [LARGE SCALE GENOMIC DNA]</scope>
</reference>
<evidence type="ECO:0000313" key="6">
    <source>
        <dbReference type="EMBL" id="CEH15949.1"/>
    </source>
</evidence>
<feature type="compositionally biased region" description="Basic and acidic residues" evidence="4">
    <location>
        <begin position="34"/>
        <end position="45"/>
    </location>
</feature>
<dbReference type="InterPro" id="IPR003891">
    <property type="entry name" value="Initiation_fac_eIF4g_MI"/>
</dbReference>
<feature type="region of interest" description="Disordered" evidence="4">
    <location>
        <begin position="1"/>
        <end position="220"/>
    </location>
</feature>
<dbReference type="InterPro" id="IPR016024">
    <property type="entry name" value="ARM-type_fold"/>
</dbReference>
<dbReference type="Pfam" id="PF02854">
    <property type="entry name" value="MIF4G"/>
    <property type="match status" value="1"/>
</dbReference>
<keyword evidence="7" id="KW-1185">Reference proteome</keyword>
<dbReference type="Gene3D" id="1.25.40.180">
    <property type="match status" value="1"/>
</dbReference>
<comment type="similarity">
    <text evidence="2">Belongs to the CWC22 family.</text>
</comment>
<name>A0A0P1BJ92_9BASI</name>
<dbReference type="PANTHER" id="PTHR18034">
    <property type="entry name" value="CELL CYCLE CONTROL PROTEIN CWF22-RELATED"/>
    <property type="match status" value="1"/>
</dbReference>